<evidence type="ECO:0000313" key="2">
    <source>
        <dbReference type="EMBL" id="MBB3118102.1"/>
    </source>
</evidence>
<feature type="signal peptide" evidence="1">
    <location>
        <begin position="1"/>
        <end position="21"/>
    </location>
</feature>
<keyword evidence="1" id="KW-0732">Signal</keyword>
<protein>
    <recommendedName>
        <fullName evidence="4">DUF3617 family protein</fullName>
    </recommendedName>
</protein>
<dbReference type="RefSeq" id="WP_229426073.1">
    <property type="nucleotide sequence ID" value="NZ_JACHXD010000002.1"/>
</dbReference>
<reference evidence="2 3" key="1">
    <citation type="submission" date="2020-08" db="EMBL/GenBank/DDBJ databases">
        <title>Genomic Encyclopedia of Type Strains, Phase III (KMG-III): the genomes of soil and plant-associated and newly described type strains.</title>
        <authorList>
            <person name="Whitman W."/>
        </authorList>
    </citation>
    <scope>NUCLEOTIDE SEQUENCE [LARGE SCALE GENOMIC DNA]</scope>
    <source>
        <strain evidence="2 3">CECT 8897</strain>
    </source>
</reference>
<sequence>MRPINWMSLGAITAMLSLAHAADPSSDPYGLWKPFRNAIYKIHSGVVADRAPPTSKDRMLTILVDGAIAKDIFSSIGPDLPDKCSMQSGDRERAKKGIMCTYTVQLDGPKDSHYRCWIGLDLRTGNSARTISC</sequence>
<evidence type="ECO:0000256" key="1">
    <source>
        <dbReference type="SAM" id="SignalP"/>
    </source>
</evidence>
<keyword evidence="3" id="KW-1185">Reference proteome</keyword>
<gene>
    <name evidence="2" type="ORF">FHS03_001128</name>
</gene>
<organism evidence="2 3">
    <name type="scientific">Pseudoduganella violacea</name>
    <dbReference type="NCBI Taxonomy" id="1715466"/>
    <lineage>
        <taxon>Bacteria</taxon>
        <taxon>Pseudomonadati</taxon>
        <taxon>Pseudomonadota</taxon>
        <taxon>Betaproteobacteria</taxon>
        <taxon>Burkholderiales</taxon>
        <taxon>Oxalobacteraceae</taxon>
        <taxon>Telluria group</taxon>
        <taxon>Pseudoduganella</taxon>
    </lineage>
</organism>
<proteinExistence type="predicted"/>
<dbReference type="Proteomes" id="UP000541535">
    <property type="component" value="Unassembled WGS sequence"/>
</dbReference>
<dbReference type="AlphaFoldDB" id="A0A7W5FSZ7"/>
<dbReference type="EMBL" id="JACHXD010000002">
    <property type="protein sequence ID" value="MBB3118102.1"/>
    <property type="molecule type" value="Genomic_DNA"/>
</dbReference>
<accession>A0A7W5FSZ7</accession>
<feature type="chain" id="PRO_5030652444" description="DUF3617 family protein" evidence="1">
    <location>
        <begin position="22"/>
        <end position="133"/>
    </location>
</feature>
<name>A0A7W5FSZ7_9BURK</name>
<evidence type="ECO:0008006" key="4">
    <source>
        <dbReference type="Google" id="ProtNLM"/>
    </source>
</evidence>
<comment type="caution">
    <text evidence="2">The sequence shown here is derived from an EMBL/GenBank/DDBJ whole genome shotgun (WGS) entry which is preliminary data.</text>
</comment>
<evidence type="ECO:0000313" key="3">
    <source>
        <dbReference type="Proteomes" id="UP000541535"/>
    </source>
</evidence>